<dbReference type="Proteomes" id="UP000246050">
    <property type="component" value="Unassembled WGS sequence"/>
</dbReference>
<organism evidence="14 15">
    <name type="scientific">Micromonospora sicca</name>
    <dbReference type="NCBI Taxonomy" id="2202420"/>
    <lineage>
        <taxon>Bacteria</taxon>
        <taxon>Bacillati</taxon>
        <taxon>Actinomycetota</taxon>
        <taxon>Actinomycetes</taxon>
        <taxon>Micromonosporales</taxon>
        <taxon>Micromonosporaceae</taxon>
        <taxon>Micromonospora</taxon>
    </lineage>
</organism>
<dbReference type="AlphaFoldDB" id="A0A317DGR1"/>
<evidence type="ECO:0000313" key="15">
    <source>
        <dbReference type="Proteomes" id="UP000246050"/>
    </source>
</evidence>
<evidence type="ECO:0000256" key="8">
    <source>
        <dbReference type="ARBA" id="ARBA00023136"/>
    </source>
</evidence>
<evidence type="ECO:0000256" key="3">
    <source>
        <dbReference type="ARBA" id="ARBA00022475"/>
    </source>
</evidence>
<feature type="transmembrane region" description="Helical" evidence="11">
    <location>
        <begin position="244"/>
        <end position="260"/>
    </location>
</feature>
<feature type="transmembrane region" description="Helical" evidence="11">
    <location>
        <begin position="79"/>
        <end position="107"/>
    </location>
</feature>
<keyword evidence="3" id="KW-1003">Cell membrane</keyword>
<feature type="transmembrane region" description="Helical" evidence="11">
    <location>
        <begin position="388"/>
        <end position="405"/>
    </location>
</feature>
<dbReference type="GO" id="GO:0005886">
    <property type="term" value="C:plasma membrane"/>
    <property type="evidence" value="ECO:0007669"/>
    <property type="project" value="UniProtKB-SubCell"/>
</dbReference>
<feature type="transmembrane region" description="Helical" evidence="11">
    <location>
        <begin position="417"/>
        <end position="435"/>
    </location>
</feature>
<evidence type="ECO:0000256" key="2">
    <source>
        <dbReference type="ARBA" id="ARBA00009186"/>
    </source>
</evidence>
<evidence type="ECO:0000256" key="6">
    <source>
        <dbReference type="ARBA" id="ARBA00022748"/>
    </source>
</evidence>
<protein>
    <submittedName>
        <fullName evidence="14">Cytochrome C biogenesis protein CcmF</fullName>
    </submittedName>
</protein>
<dbReference type="Pfam" id="PF01578">
    <property type="entry name" value="Cytochrom_C_asm"/>
    <property type="match status" value="1"/>
</dbReference>
<gene>
    <name evidence="14" type="ORF">DKT69_18440</name>
</gene>
<dbReference type="GO" id="GO:0020037">
    <property type="term" value="F:heme binding"/>
    <property type="evidence" value="ECO:0007669"/>
    <property type="project" value="InterPro"/>
</dbReference>
<proteinExistence type="inferred from homology"/>
<keyword evidence="6" id="KW-0201">Cytochrome c-type biogenesis</keyword>
<keyword evidence="5 11" id="KW-0812">Transmembrane</keyword>
<name>A0A317DGR1_9ACTN</name>
<dbReference type="InterPro" id="IPR003567">
    <property type="entry name" value="Cyt_c_biogenesis"/>
</dbReference>
<reference evidence="14 15" key="1">
    <citation type="submission" date="2018-05" db="EMBL/GenBank/DDBJ databases">
        <title>Micromonosporas from Atacama Desert.</title>
        <authorList>
            <person name="Carro L."/>
            <person name="Golinska P."/>
            <person name="Klenk H.-P."/>
            <person name="Goodfellow M."/>
        </authorList>
    </citation>
    <scope>NUCLEOTIDE SEQUENCE [LARGE SCALE GENOMIC DNA]</scope>
    <source>
        <strain evidence="14 15">4G51</strain>
    </source>
</reference>
<dbReference type="InterPro" id="IPR032523">
    <property type="entry name" value="CcmF_C"/>
</dbReference>
<accession>A0A317DGR1</accession>
<feature type="transmembrane region" description="Helical" evidence="11">
    <location>
        <begin position="12"/>
        <end position="32"/>
    </location>
</feature>
<dbReference type="InterPro" id="IPR002541">
    <property type="entry name" value="Cyt_c_assembly"/>
</dbReference>
<keyword evidence="7 11" id="KW-1133">Transmembrane helix</keyword>
<feature type="domain" description="Cytochrome c-type biogenesis protein CcmF C-terminal" evidence="13">
    <location>
        <begin position="309"/>
        <end position="615"/>
    </location>
</feature>
<dbReference type="GO" id="GO:0017004">
    <property type="term" value="P:cytochrome complex assembly"/>
    <property type="evidence" value="ECO:0007669"/>
    <property type="project" value="UniProtKB-KW"/>
</dbReference>
<dbReference type="PRINTS" id="PR01410">
    <property type="entry name" value="CCBIOGENESIS"/>
</dbReference>
<evidence type="ECO:0000313" key="14">
    <source>
        <dbReference type="EMBL" id="PWR13948.1"/>
    </source>
</evidence>
<feature type="domain" description="Cytochrome c assembly protein" evidence="12">
    <location>
        <begin position="87"/>
        <end position="290"/>
    </location>
</feature>
<feature type="transmembrane region" description="Helical" evidence="11">
    <location>
        <begin position="172"/>
        <end position="190"/>
    </location>
</feature>
<feature type="transmembrane region" description="Helical" evidence="11">
    <location>
        <begin position="267"/>
        <end position="287"/>
    </location>
</feature>
<feature type="transmembrane region" description="Helical" evidence="11">
    <location>
        <begin position="307"/>
        <end position="325"/>
    </location>
</feature>
<feature type="transmembrane region" description="Helical" evidence="11">
    <location>
        <begin position="39"/>
        <end position="59"/>
    </location>
</feature>
<evidence type="ECO:0000259" key="12">
    <source>
        <dbReference type="Pfam" id="PF01578"/>
    </source>
</evidence>
<feature type="transmembrane region" description="Helical" evidence="11">
    <location>
        <begin position="471"/>
        <end position="493"/>
    </location>
</feature>
<dbReference type="EMBL" id="QGKS01000251">
    <property type="protein sequence ID" value="PWR13948.1"/>
    <property type="molecule type" value="Genomic_DNA"/>
</dbReference>
<dbReference type="OrthoDB" id="9814290at2"/>
<evidence type="ECO:0000256" key="10">
    <source>
        <dbReference type="SAM" id="MobiDB-lite"/>
    </source>
</evidence>
<evidence type="ECO:0000256" key="9">
    <source>
        <dbReference type="ARBA" id="ARBA00037230"/>
    </source>
</evidence>
<dbReference type="Pfam" id="PF16327">
    <property type="entry name" value="CcmF_C"/>
    <property type="match status" value="1"/>
</dbReference>
<feature type="transmembrane region" description="Helical" evidence="11">
    <location>
        <begin position="599"/>
        <end position="619"/>
    </location>
</feature>
<dbReference type="GO" id="GO:0015232">
    <property type="term" value="F:heme transmembrane transporter activity"/>
    <property type="evidence" value="ECO:0007669"/>
    <property type="project" value="InterPro"/>
</dbReference>
<sequence length="645" mass="66271">MLGELGTSSLTVGLLCATLTALLWLRVALFGAPTRPARLATAATLAAAVVACGVLEAALLRHDFSVRFVAENGGRRVPLYYTVTSLWSALDGSLLLWLLVLGGYAVLLAGRRYPARLHAYAMAVVSAVTVFFFALSCFAANPFRAVDPVPADGPGPNPLLQQHPAMGVHPPLLYAGYIGLVVPFAFALAARPAGREGGGWLRVARPWALAAWAALTAGIGLGAWWSYAVLGWGGYWAWDPVENASLLPWLTATAFLHTAPGRGARRAGWNLVLACASFVLVLLGTFLTRSGAVASVHAFTDSPLGPMLLGFVLLAVVASTVLTGWRAPEPAGRTPSPVLSRDTAVLVNGVLLVTIAAVVLIGTIFPLLSGPLGGVRTSVGPDYYQRTAVPLAIVVLLAMGVTPALRVRDRGAALRRLAVPAGVALATVAVVGLLSRPGLPALTAFGTAAFVLTGLAGELPDRLRRPARGRLAGLVAHAGIALVAVGVAGSSAYGRDAERTVRAGESLRVGDVSVRLVGVDRRGDGGAMAVHARLRLSGAGGAERTVTPALRYHPARDTAVTVPVIETGLLRDTYVTLIAVSPDDGSATLRLAVNPLVGLLWAGGALTAVGGLGSAIGAARPRRRAGTPGEEARPASVGVHAGAAG</sequence>
<evidence type="ECO:0000256" key="7">
    <source>
        <dbReference type="ARBA" id="ARBA00022989"/>
    </source>
</evidence>
<feature type="region of interest" description="Disordered" evidence="10">
    <location>
        <begin position="621"/>
        <end position="645"/>
    </location>
</feature>
<keyword evidence="4" id="KW-0997">Cell inner membrane</keyword>
<comment type="similarity">
    <text evidence="2">Belongs to the CcmF/CycK/Ccl1/NrfE/CcsA family.</text>
</comment>
<evidence type="ECO:0000259" key="13">
    <source>
        <dbReference type="Pfam" id="PF16327"/>
    </source>
</evidence>
<comment type="caution">
    <text evidence="14">The sequence shown here is derived from an EMBL/GenBank/DDBJ whole genome shotgun (WGS) entry which is preliminary data.</text>
</comment>
<keyword evidence="8 11" id="KW-0472">Membrane</keyword>
<evidence type="ECO:0000256" key="5">
    <source>
        <dbReference type="ARBA" id="ARBA00022692"/>
    </source>
</evidence>
<evidence type="ECO:0000256" key="11">
    <source>
        <dbReference type="SAM" id="Phobius"/>
    </source>
</evidence>
<evidence type="ECO:0000256" key="1">
    <source>
        <dbReference type="ARBA" id="ARBA00004429"/>
    </source>
</evidence>
<dbReference type="InterPro" id="IPR003568">
    <property type="entry name" value="Cyt_c_biogenesis_CcmF"/>
</dbReference>
<feature type="transmembrane region" description="Helical" evidence="11">
    <location>
        <begin position="345"/>
        <end position="368"/>
    </location>
</feature>
<dbReference type="PRINTS" id="PR01411">
    <property type="entry name" value="CCMFBIOGNSIS"/>
</dbReference>
<feature type="transmembrane region" description="Helical" evidence="11">
    <location>
        <begin position="211"/>
        <end position="238"/>
    </location>
</feature>
<evidence type="ECO:0000256" key="4">
    <source>
        <dbReference type="ARBA" id="ARBA00022519"/>
    </source>
</evidence>
<comment type="function">
    <text evidence="9">Required for the biogenesis of c-type cytochromes. Possible subunit of a heme lyase.</text>
</comment>
<feature type="transmembrane region" description="Helical" evidence="11">
    <location>
        <begin position="441"/>
        <end position="459"/>
    </location>
</feature>
<dbReference type="PANTHER" id="PTHR43653">
    <property type="entry name" value="CYTOCHROME C ASSEMBLY PROTEIN-RELATED"/>
    <property type="match status" value="1"/>
</dbReference>
<dbReference type="PANTHER" id="PTHR43653:SF1">
    <property type="entry name" value="CYTOCHROME C-TYPE BIOGENESIS PROTEIN CCMF"/>
    <property type="match status" value="1"/>
</dbReference>
<feature type="transmembrane region" description="Helical" evidence="11">
    <location>
        <begin position="119"/>
        <end position="141"/>
    </location>
</feature>
<comment type="subcellular location">
    <subcellularLocation>
        <location evidence="1">Cell inner membrane</location>
        <topology evidence="1">Multi-pass membrane protein</topology>
    </subcellularLocation>
</comment>
<dbReference type="RefSeq" id="WP_109802772.1">
    <property type="nucleotide sequence ID" value="NZ_QGKS01000251.1"/>
</dbReference>